<dbReference type="AlphaFoldDB" id="A0AAD6TYE8"/>
<feature type="compositionally biased region" description="Low complexity" evidence="1">
    <location>
        <begin position="1"/>
        <end position="11"/>
    </location>
</feature>
<sequence length="596" mass="63478">MTSRSTTSSTSERARRHANRSGSAPAPEAQNAPLESRLPSVPEAGATEVDATQPQPASHPNSPAREGSPSPAGNADPDPRVADTNEASPADSTTRAPAAPPASPTPAGDAPSRPISPPARTDEFPPLPSPGVETMSHAKKRKQKGKDKAKVPSRPTHTSPVNLEISVTPFDTSNPPTCRRHNEDDANLARGIALSLGRPTDAANGASSSHYPSVRCPASPAPESPPKRQRSNTAGRAVDAGRHSPTPDPPSPRFTEYGTYDGLPPLGAFTRAPPGGGRIIMGMHYANLFCNLPESQHRIWDEQPHPKIVGFIAGGNGDRVQNALRIQTQLARLTRVPQSRILVGPPGLAAGPGQDPHPWLLSGMPIAQAQFLLDQGFFSADDGLTMYILPYVPPITPFLGTFHGLTIPEDDPQRALTILARAITEDAAIGRFVRGHRDAFPPYVSADEAFASFAESIYVVALPLRSPHGPFIAWNVYARPPTEDEEVFANLRSLVAALVINTSFSGEGRIYRALSCHICRAIDHPTNLCPYPNLPGWNGPTPETIGALEEASRAALTGRQNKFGRAGENGKGKADGKGKGKGKERDERKGGNNRRK</sequence>
<proteinExistence type="predicted"/>
<keyword evidence="3" id="KW-1185">Reference proteome</keyword>
<evidence type="ECO:0000256" key="1">
    <source>
        <dbReference type="SAM" id="MobiDB-lite"/>
    </source>
</evidence>
<feature type="region of interest" description="Disordered" evidence="1">
    <location>
        <begin position="198"/>
        <end position="253"/>
    </location>
</feature>
<protein>
    <submittedName>
        <fullName evidence="2">Uncharacterized protein</fullName>
    </submittedName>
</protein>
<dbReference type="EMBL" id="JARJCN010000064">
    <property type="protein sequence ID" value="KAJ7078706.1"/>
    <property type="molecule type" value="Genomic_DNA"/>
</dbReference>
<feature type="compositionally biased region" description="Low complexity" evidence="1">
    <location>
        <begin position="87"/>
        <end position="97"/>
    </location>
</feature>
<evidence type="ECO:0000313" key="3">
    <source>
        <dbReference type="Proteomes" id="UP001222325"/>
    </source>
</evidence>
<feature type="region of interest" description="Disordered" evidence="1">
    <location>
        <begin position="1"/>
        <end position="183"/>
    </location>
</feature>
<feature type="compositionally biased region" description="Polar residues" evidence="1">
    <location>
        <begin position="50"/>
        <end position="61"/>
    </location>
</feature>
<feature type="compositionally biased region" description="Basic residues" evidence="1">
    <location>
        <begin position="137"/>
        <end position="147"/>
    </location>
</feature>
<dbReference type="Proteomes" id="UP001222325">
    <property type="component" value="Unassembled WGS sequence"/>
</dbReference>
<name>A0AAD6TYE8_9AGAR</name>
<reference evidence="2" key="1">
    <citation type="submission" date="2023-03" db="EMBL/GenBank/DDBJ databases">
        <title>Massive genome expansion in bonnet fungi (Mycena s.s.) driven by repeated elements and novel gene families across ecological guilds.</title>
        <authorList>
            <consortium name="Lawrence Berkeley National Laboratory"/>
            <person name="Harder C.B."/>
            <person name="Miyauchi S."/>
            <person name="Viragh M."/>
            <person name="Kuo A."/>
            <person name="Thoen E."/>
            <person name="Andreopoulos B."/>
            <person name="Lu D."/>
            <person name="Skrede I."/>
            <person name="Drula E."/>
            <person name="Henrissat B."/>
            <person name="Morin E."/>
            <person name="Kohler A."/>
            <person name="Barry K."/>
            <person name="LaButti K."/>
            <person name="Morin E."/>
            <person name="Salamov A."/>
            <person name="Lipzen A."/>
            <person name="Mereny Z."/>
            <person name="Hegedus B."/>
            <person name="Baldrian P."/>
            <person name="Stursova M."/>
            <person name="Weitz H."/>
            <person name="Taylor A."/>
            <person name="Grigoriev I.V."/>
            <person name="Nagy L.G."/>
            <person name="Martin F."/>
            <person name="Kauserud H."/>
        </authorList>
    </citation>
    <scope>NUCLEOTIDE SEQUENCE</scope>
    <source>
        <strain evidence="2">CBHHK173m</strain>
    </source>
</reference>
<feature type="region of interest" description="Disordered" evidence="1">
    <location>
        <begin position="551"/>
        <end position="596"/>
    </location>
</feature>
<accession>A0AAD6TYE8</accession>
<evidence type="ECO:0000313" key="2">
    <source>
        <dbReference type="EMBL" id="KAJ7078706.1"/>
    </source>
</evidence>
<comment type="caution">
    <text evidence="2">The sequence shown here is derived from an EMBL/GenBank/DDBJ whole genome shotgun (WGS) entry which is preliminary data.</text>
</comment>
<feature type="compositionally biased region" description="Basic and acidic residues" evidence="1">
    <location>
        <begin position="568"/>
        <end position="590"/>
    </location>
</feature>
<gene>
    <name evidence="2" type="ORF">B0H15DRAFT_804726</name>
</gene>
<organism evidence="2 3">
    <name type="scientific">Mycena belliarum</name>
    <dbReference type="NCBI Taxonomy" id="1033014"/>
    <lineage>
        <taxon>Eukaryota</taxon>
        <taxon>Fungi</taxon>
        <taxon>Dikarya</taxon>
        <taxon>Basidiomycota</taxon>
        <taxon>Agaricomycotina</taxon>
        <taxon>Agaricomycetes</taxon>
        <taxon>Agaricomycetidae</taxon>
        <taxon>Agaricales</taxon>
        <taxon>Marasmiineae</taxon>
        <taxon>Mycenaceae</taxon>
        <taxon>Mycena</taxon>
    </lineage>
</organism>